<keyword evidence="2" id="KW-1185">Reference proteome</keyword>
<comment type="caution">
    <text evidence="1">The sequence shown here is derived from an EMBL/GenBank/DDBJ whole genome shotgun (WGS) entry which is preliminary data.</text>
</comment>
<sequence length="108" mass="11261">MAESGAAEWKPQVVALEALPPDERALADTGRTLFEQLARDAGEADTGPLNLVPLPEGLGVAVVRAVRGGGTIFVAPDSSVLYLGSAIDISVGLDAFREGQRTPLSKFE</sequence>
<dbReference type="RefSeq" id="WP_307039528.1">
    <property type="nucleotide sequence ID" value="NZ_JAUSYY010000001.1"/>
</dbReference>
<evidence type="ECO:0000313" key="2">
    <source>
        <dbReference type="Proteomes" id="UP001239083"/>
    </source>
</evidence>
<accession>A0ABU0R594</accession>
<dbReference type="Proteomes" id="UP001239083">
    <property type="component" value="Unassembled WGS sequence"/>
</dbReference>
<protein>
    <submittedName>
        <fullName evidence="1">Uncharacterized protein</fullName>
    </submittedName>
</protein>
<reference evidence="1 2" key="1">
    <citation type="submission" date="2023-07" db="EMBL/GenBank/DDBJ databases">
        <title>Comparative genomics of wheat-associated soil bacteria to identify genetic determinants of phenazine resistance.</title>
        <authorList>
            <person name="Mouncey N."/>
        </authorList>
    </citation>
    <scope>NUCLEOTIDE SEQUENCE [LARGE SCALE GENOMIC DNA]</scope>
    <source>
        <strain evidence="1 2">V3I3</strain>
    </source>
</reference>
<name>A0ABU0R594_9MICO</name>
<evidence type="ECO:0000313" key="1">
    <source>
        <dbReference type="EMBL" id="MDQ0893255.1"/>
    </source>
</evidence>
<gene>
    <name evidence="1" type="ORF">QFZ26_000810</name>
</gene>
<proteinExistence type="predicted"/>
<organism evidence="1 2">
    <name type="scientific">Agromyces ramosus</name>
    <dbReference type="NCBI Taxonomy" id="33879"/>
    <lineage>
        <taxon>Bacteria</taxon>
        <taxon>Bacillati</taxon>
        <taxon>Actinomycetota</taxon>
        <taxon>Actinomycetes</taxon>
        <taxon>Micrococcales</taxon>
        <taxon>Microbacteriaceae</taxon>
        <taxon>Agromyces</taxon>
    </lineage>
</organism>
<dbReference type="EMBL" id="JAUSYY010000001">
    <property type="protein sequence ID" value="MDQ0893255.1"/>
    <property type="molecule type" value="Genomic_DNA"/>
</dbReference>